<evidence type="ECO:0000313" key="2">
    <source>
        <dbReference type="EMBL" id="KAL2068328.1"/>
    </source>
</evidence>
<accession>A0ABR4CEF6</accession>
<proteinExistence type="predicted"/>
<dbReference type="EMBL" id="JAZHXI010000009">
    <property type="protein sequence ID" value="KAL2068328.1"/>
    <property type="molecule type" value="Genomic_DNA"/>
</dbReference>
<organism evidence="2 3">
    <name type="scientific">Oculimacula yallundae</name>
    <dbReference type="NCBI Taxonomy" id="86028"/>
    <lineage>
        <taxon>Eukaryota</taxon>
        <taxon>Fungi</taxon>
        <taxon>Dikarya</taxon>
        <taxon>Ascomycota</taxon>
        <taxon>Pezizomycotina</taxon>
        <taxon>Leotiomycetes</taxon>
        <taxon>Helotiales</taxon>
        <taxon>Ploettnerulaceae</taxon>
        <taxon>Oculimacula</taxon>
    </lineage>
</organism>
<feature type="compositionally biased region" description="Basic and acidic residues" evidence="1">
    <location>
        <begin position="128"/>
        <end position="138"/>
    </location>
</feature>
<gene>
    <name evidence="2" type="ORF">VTL71DRAFT_16426</name>
</gene>
<protein>
    <submittedName>
        <fullName evidence="2">Uncharacterized protein</fullName>
    </submittedName>
</protein>
<reference evidence="2 3" key="1">
    <citation type="journal article" date="2024" name="Commun. Biol.">
        <title>Comparative genomic analysis of thermophilic fungi reveals convergent evolutionary adaptations and gene losses.</title>
        <authorList>
            <person name="Steindorff A.S."/>
            <person name="Aguilar-Pontes M.V."/>
            <person name="Robinson A.J."/>
            <person name="Andreopoulos B."/>
            <person name="LaButti K."/>
            <person name="Kuo A."/>
            <person name="Mondo S."/>
            <person name="Riley R."/>
            <person name="Otillar R."/>
            <person name="Haridas S."/>
            <person name="Lipzen A."/>
            <person name="Grimwood J."/>
            <person name="Schmutz J."/>
            <person name="Clum A."/>
            <person name="Reid I.D."/>
            <person name="Moisan M.C."/>
            <person name="Butler G."/>
            <person name="Nguyen T.T.M."/>
            <person name="Dewar K."/>
            <person name="Conant G."/>
            <person name="Drula E."/>
            <person name="Henrissat B."/>
            <person name="Hansel C."/>
            <person name="Singer S."/>
            <person name="Hutchinson M.I."/>
            <person name="de Vries R.P."/>
            <person name="Natvig D.O."/>
            <person name="Powell A.J."/>
            <person name="Tsang A."/>
            <person name="Grigoriev I.V."/>
        </authorList>
    </citation>
    <scope>NUCLEOTIDE SEQUENCE [LARGE SCALE GENOMIC DNA]</scope>
    <source>
        <strain evidence="2 3">CBS 494.80</strain>
    </source>
</reference>
<feature type="compositionally biased region" description="Polar residues" evidence="1">
    <location>
        <begin position="93"/>
        <end position="126"/>
    </location>
</feature>
<evidence type="ECO:0000256" key="1">
    <source>
        <dbReference type="SAM" id="MobiDB-lite"/>
    </source>
</evidence>
<name>A0ABR4CEF6_9HELO</name>
<evidence type="ECO:0000313" key="3">
    <source>
        <dbReference type="Proteomes" id="UP001595075"/>
    </source>
</evidence>
<dbReference type="Proteomes" id="UP001595075">
    <property type="component" value="Unassembled WGS sequence"/>
</dbReference>
<sequence>MNREPHFEYISPIDLLWSAPVSPVRPYSRPQPRSVPQSLTKKRKDSPYIDNLVNKVITLTRRLAVATPLLSSPLLTKTQLANHCANRPIDQAPDQTITSNTRPPGSRQSAATCTLPSSLLSNSITPHDSCDKQNREGHRIYEPIRVNLPSIDRRSKDSS</sequence>
<keyword evidence="3" id="KW-1185">Reference proteome</keyword>
<comment type="caution">
    <text evidence="2">The sequence shown here is derived from an EMBL/GenBank/DDBJ whole genome shotgun (WGS) entry which is preliminary data.</text>
</comment>
<feature type="region of interest" description="Disordered" evidence="1">
    <location>
        <begin position="86"/>
        <end position="138"/>
    </location>
</feature>
<feature type="region of interest" description="Disordered" evidence="1">
    <location>
        <begin position="24"/>
        <end position="43"/>
    </location>
</feature>